<organism evidence="2 3">
    <name type="scientific">Colletotrichum godetiae</name>
    <dbReference type="NCBI Taxonomy" id="1209918"/>
    <lineage>
        <taxon>Eukaryota</taxon>
        <taxon>Fungi</taxon>
        <taxon>Dikarya</taxon>
        <taxon>Ascomycota</taxon>
        <taxon>Pezizomycotina</taxon>
        <taxon>Sordariomycetes</taxon>
        <taxon>Hypocreomycetidae</taxon>
        <taxon>Glomerellales</taxon>
        <taxon>Glomerellaceae</taxon>
        <taxon>Colletotrichum</taxon>
        <taxon>Colletotrichum acutatum species complex</taxon>
    </lineage>
</organism>
<evidence type="ECO:0000256" key="1">
    <source>
        <dbReference type="SAM" id="MobiDB-lite"/>
    </source>
</evidence>
<proteinExistence type="predicted"/>
<evidence type="ECO:0000313" key="2">
    <source>
        <dbReference type="EMBL" id="KAK1658094.1"/>
    </source>
</evidence>
<dbReference type="GeneID" id="85451854"/>
<accession>A0AAJ0A8Q2</accession>
<comment type="caution">
    <text evidence="2">The sequence shown here is derived from an EMBL/GenBank/DDBJ whole genome shotgun (WGS) entry which is preliminary data.</text>
</comment>
<keyword evidence="3" id="KW-1185">Reference proteome</keyword>
<dbReference type="RefSeq" id="XP_060422858.1">
    <property type="nucleotide sequence ID" value="XM_060567328.1"/>
</dbReference>
<reference evidence="2" key="1">
    <citation type="submission" date="2021-06" db="EMBL/GenBank/DDBJ databases">
        <title>Comparative genomics, transcriptomics and evolutionary studies reveal genomic signatures of adaptation to plant cell wall in hemibiotrophic fungi.</title>
        <authorList>
            <consortium name="DOE Joint Genome Institute"/>
            <person name="Baroncelli R."/>
            <person name="Diaz J.F."/>
            <person name="Benocci T."/>
            <person name="Peng M."/>
            <person name="Battaglia E."/>
            <person name="Haridas S."/>
            <person name="Andreopoulos W."/>
            <person name="Labutti K."/>
            <person name="Pangilinan J."/>
            <person name="Floch G.L."/>
            <person name="Makela M.R."/>
            <person name="Henrissat B."/>
            <person name="Grigoriev I.V."/>
            <person name="Crouch J.A."/>
            <person name="De Vries R.P."/>
            <person name="Sukno S.A."/>
            <person name="Thon M.R."/>
        </authorList>
    </citation>
    <scope>NUCLEOTIDE SEQUENCE</scope>
    <source>
        <strain evidence="2">CBS 193.32</strain>
    </source>
</reference>
<name>A0AAJ0A8Q2_9PEZI</name>
<evidence type="ECO:0000313" key="3">
    <source>
        <dbReference type="Proteomes" id="UP001224890"/>
    </source>
</evidence>
<dbReference type="AlphaFoldDB" id="A0AAJ0A8Q2"/>
<dbReference type="EMBL" id="JAHMHR010000079">
    <property type="protein sequence ID" value="KAK1658094.1"/>
    <property type="molecule type" value="Genomic_DNA"/>
</dbReference>
<gene>
    <name evidence="2" type="ORF">BDP55DRAFT_405417</name>
</gene>
<sequence>MHRRKRKCNQSDHLAPVTPDGQVTIQYNRPTPGPPPFFSELGDRTSESTVQSMRSLRPGAATVQRWCSTTTYGEDVDPRSLGLVLPTVRKTHAAMYAMRVVQIVEVR</sequence>
<protein>
    <submittedName>
        <fullName evidence="2">Uncharacterized protein</fullName>
    </submittedName>
</protein>
<dbReference type="Proteomes" id="UP001224890">
    <property type="component" value="Unassembled WGS sequence"/>
</dbReference>
<feature type="region of interest" description="Disordered" evidence="1">
    <location>
        <begin position="1"/>
        <end position="56"/>
    </location>
</feature>